<comment type="caution">
    <text evidence="1">The sequence shown here is derived from an EMBL/GenBank/DDBJ whole genome shotgun (WGS) entry which is preliminary data.</text>
</comment>
<name>A0AAV5IRI6_9ROSI</name>
<protein>
    <submittedName>
        <fullName evidence="1">Uncharacterized protein</fullName>
    </submittedName>
</protein>
<dbReference type="AlphaFoldDB" id="A0AAV5IRI6"/>
<dbReference type="Proteomes" id="UP001054252">
    <property type="component" value="Unassembled WGS sequence"/>
</dbReference>
<sequence>MKEEATYDEIPSEIPVASVCPPPPKKKPFLFRKKREPPKDRHFQPPDLELFFSINQVPCNIASNINTEFGARH</sequence>
<organism evidence="1 2">
    <name type="scientific">Rubroshorea leprosula</name>
    <dbReference type="NCBI Taxonomy" id="152421"/>
    <lineage>
        <taxon>Eukaryota</taxon>
        <taxon>Viridiplantae</taxon>
        <taxon>Streptophyta</taxon>
        <taxon>Embryophyta</taxon>
        <taxon>Tracheophyta</taxon>
        <taxon>Spermatophyta</taxon>
        <taxon>Magnoliopsida</taxon>
        <taxon>eudicotyledons</taxon>
        <taxon>Gunneridae</taxon>
        <taxon>Pentapetalae</taxon>
        <taxon>rosids</taxon>
        <taxon>malvids</taxon>
        <taxon>Malvales</taxon>
        <taxon>Dipterocarpaceae</taxon>
        <taxon>Rubroshorea</taxon>
    </lineage>
</organism>
<accession>A0AAV5IRI6</accession>
<keyword evidence="2" id="KW-1185">Reference proteome</keyword>
<evidence type="ECO:0000313" key="2">
    <source>
        <dbReference type="Proteomes" id="UP001054252"/>
    </source>
</evidence>
<gene>
    <name evidence="1" type="ORF">SLEP1_g14834</name>
</gene>
<evidence type="ECO:0000313" key="1">
    <source>
        <dbReference type="EMBL" id="GKV02396.1"/>
    </source>
</evidence>
<reference evidence="1 2" key="1">
    <citation type="journal article" date="2021" name="Commun. Biol.">
        <title>The genome of Shorea leprosula (Dipterocarpaceae) highlights the ecological relevance of drought in aseasonal tropical rainforests.</title>
        <authorList>
            <person name="Ng K.K.S."/>
            <person name="Kobayashi M.J."/>
            <person name="Fawcett J.A."/>
            <person name="Hatakeyama M."/>
            <person name="Paape T."/>
            <person name="Ng C.H."/>
            <person name="Ang C.C."/>
            <person name="Tnah L.H."/>
            <person name="Lee C.T."/>
            <person name="Nishiyama T."/>
            <person name="Sese J."/>
            <person name="O'Brien M.J."/>
            <person name="Copetti D."/>
            <person name="Mohd Noor M.I."/>
            <person name="Ong R.C."/>
            <person name="Putra M."/>
            <person name="Sireger I.Z."/>
            <person name="Indrioko S."/>
            <person name="Kosugi Y."/>
            <person name="Izuno A."/>
            <person name="Isagi Y."/>
            <person name="Lee S.L."/>
            <person name="Shimizu K.K."/>
        </authorList>
    </citation>
    <scope>NUCLEOTIDE SEQUENCE [LARGE SCALE GENOMIC DNA]</scope>
    <source>
        <strain evidence="1">214</strain>
    </source>
</reference>
<dbReference type="EMBL" id="BPVZ01000018">
    <property type="protein sequence ID" value="GKV02396.1"/>
    <property type="molecule type" value="Genomic_DNA"/>
</dbReference>
<proteinExistence type="predicted"/>